<feature type="compositionally biased region" description="Low complexity" evidence="1">
    <location>
        <begin position="435"/>
        <end position="450"/>
    </location>
</feature>
<protein>
    <submittedName>
        <fullName evidence="3">Tor pathway phosphatidylinositol 3-kinase</fullName>
    </submittedName>
</protein>
<dbReference type="AlphaFoldDB" id="S3BTT1"/>
<feature type="transmembrane region" description="Helical" evidence="2">
    <location>
        <begin position="208"/>
        <end position="234"/>
    </location>
</feature>
<keyword evidence="2" id="KW-0812">Transmembrane</keyword>
<dbReference type="Proteomes" id="UP000016923">
    <property type="component" value="Unassembled WGS sequence"/>
</dbReference>
<keyword evidence="2" id="KW-1133">Transmembrane helix</keyword>
<keyword evidence="3" id="KW-0418">Kinase</keyword>
<evidence type="ECO:0000256" key="2">
    <source>
        <dbReference type="SAM" id="Phobius"/>
    </source>
</evidence>
<dbReference type="HOGENOM" id="CLU_499759_0_0_1"/>
<dbReference type="eggNOG" id="ENOG502T9WI">
    <property type="taxonomic scope" value="Eukaryota"/>
</dbReference>
<dbReference type="GO" id="GO:0016301">
    <property type="term" value="F:kinase activity"/>
    <property type="evidence" value="ECO:0007669"/>
    <property type="project" value="UniProtKB-KW"/>
</dbReference>
<sequence>MDSQAGVQNFSLPNRSNSRRPFSPVPPFANHEHNRSCSHIASNNNANNNINNNNNTNMATVNSALQSDAYVDGSDDTIDRIHVRSPTPTALQLFHFTEDAATSKNRRSSRVLPRPMSTSSSAPALGGTEHDTPVIVVSNPNLDDRPGPCSPIGARRERLIFWTLVATALIGVLSCTAAVTLAAAQAALQAGLDDVEGVGGGIIWDSRTLGWLIASLIVCASAAVGLVVATSARCRRSRRLNRRRSRTPTPPSASPSQTAAREDKPASKEKKEATGKTTNRMSALFSSRHEDGTKKGAWVEMQEMGTKRESVTEDVPKWWHFGKVQRYGDVTQDSPKASPNGSRNSSSKQPASNRAGSSGDGTMDLPDEDRNWAKFSQDPAQLRRYVESLEARLAGSQDPPVSKPSKVDSAVTETETGNNISPKRIRIRPSTSVRTVGTAKTETTTATTATIQPVMGSAGPSAPHSAYSLLLPPGSPASVVSASVVSSSSPRRPRKSSANGLSVGRDLTNPPPPPMPSHTASLPASDTQASILGQLYSPYSERERV</sequence>
<feature type="region of interest" description="Disordered" evidence="1">
    <location>
        <begin position="1"/>
        <end position="40"/>
    </location>
</feature>
<dbReference type="EMBL" id="KE148164">
    <property type="protein sequence ID" value="EPE03877.1"/>
    <property type="molecule type" value="Genomic_DNA"/>
</dbReference>
<organism evidence="3 4">
    <name type="scientific">Ophiostoma piceae (strain UAMH 11346)</name>
    <name type="common">Sap stain fungus</name>
    <dbReference type="NCBI Taxonomy" id="1262450"/>
    <lineage>
        <taxon>Eukaryota</taxon>
        <taxon>Fungi</taxon>
        <taxon>Dikarya</taxon>
        <taxon>Ascomycota</taxon>
        <taxon>Pezizomycotina</taxon>
        <taxon>Sordariomycetes</taxon>
        <taxon>Sordariomycetidae</taxon>
        <taxon>Ophiostomatales</taxon>
        <taxon>Ophiostomataceae</taxon>
        <taxon>Ophiostoma</taxon>
    </lineage>
</organism>
<feature type="compositionally biased region" description="Basic residues" evidence="1">
    <location>
        <begin position="237"/>
        <end position="246"/>
    </location>
</feature>
<keyword evidence="3" id="KW-0808">Transferase</keyword>
<feature type="region of interest" description="Disordered" evidence="1">
    <location>
        <begin position="101"/>
        <end position="130"/>
    </location>
</feature>
<feature type="compositionally biased region" description="Polar residues" evidence="1">
    <location>
        <begin position="331"/>
        <end position="356"/>
    </location>
</feature>
<feature type="compositionally biased region" description="Polar residues" evidence="1">
    <location>
        <begin position="411"/>
        <end position="421"/>
    </location>
</feature>
<evidence type="ECO:0000313" key="3">
    <source>
        <dbReference type="EMBL" id="EPE03877.1"/>
    </source>
</evidence>
<feature type="compositionally biased region" description="Polar residues" evidence="1">
    <location>
        <begin position="518"/>
        <end position="531"/>
    </location>
</feature>
<evidence type="ECO:0000256" key="1">
    <source>
        <dbReference type="SAM" id="MobiDB-lite"/>
    </source>
</evidence>
<evidence type="ECO:0000313" key="4">
    <source>
        <dbReference type="Proteomes" id="UP000016923"/>
    </source>
</evidence>
<feature type="region of interest" description="Disordered" evidence="1">
    <location>
        <begin position="329"/>
        <end position="545"/>
    </location>
</feature>
<name>S3BTT1_OPHP1</name>
<feature type="compositionally biased region" description="Low complexity" evidence="1">
    <location>
        <begin position="465"/>
        <end position="490"/>
    </location>
</feature>
<feature type="compositionally biased region" description="Polar residues" evidence="1">
    <location>
        <begin position="275"/>
        <end position="285"/>
    </location>
</feature>
<feature type="transmembrane region" description="Helical" evidence="2">
    <location>
        <begin position="159"/>
        <end position="188"/>
    </location>
</feature>
<reference evidence="3 4" key="1">
    <citation type="journal article" date="2013" name="BMC Genomics">
        <title>The genome and transcriptome of the pine saprophyte Ophiostoma piceae, and a comparison with the bark beetle-associated pine pathogen Grosmannia clavigera.</title>
        <authorList>
            <person name="Haridas S."/>
            <person name="Wang Y."/>
            <person name="Lim L."/>
            <person name="Massoumi Alamouti S."/>
            <person name="Jackman S."/>
            <person name="Docking R."/>
            <person name="Robertson G."/>
            <person name="Birol I."/>
            <person name="Bohlmann J."/>
            <person name="Breuil C."/>
        </authorList>
    </citation>
    <scope>NUCLEOTIDE SEQUENCE [LARGE SCALE GENOMIC DNA]</scope>
    <source>
        <strain evidence="3 4">UAMH 11346</strain>
    </source>
</reference>
<dbReference type="VEuPathDB" id="FungiDB:F503_01767"/>
<gene>
    <name evidence="3" type="ORF">F503_01767</name>
</gene>
<keyword evidence="2" id="KW-0472">Membrane</keyword>
<feature type="compositionally biased region" description="Polar residues" evidence="1">
    <location>
        <begin position="1"/>
        <end position="20"/>
    </location>
</feature>
<accession>S3BTT1</accession>
<feature type="region of interest" description="Disordered" evidence="1">
    <location>
        <begin position="237"/>
        <end position="296"/>
    </location>
</feature>
<keyword evidence="4" id="KW-1185">Reference proteome</keyword>
<feature type="compositionally biased region" description="Basic and acidic residues" evidence="1">
    <location>
        <begin position="260"/>
        <end position="274"/>
    </location>
</feature>
<proteinExistence type="predicted"/>
<dbReference type="OrthoDB" id="10332048at2759"/>